<feature type="domain" description="Aminoglycoside phosphotransferase" evidence="2">
    <location>
        <begin position="33"/>
        <end position="253"/>
    </location>
</feature>
<dbReference type="SUPFAM" id="SSF56112">
    <property type="entry name" value="Protein kinase-like (PK-like)"/>
    <property type="match status" value="1"/>
</dbReference>
<dbReference type="InterPro" id="IPR002575">
    <property type="entry name" value="Aminoglycoside_PTrfase"/>
</dbReference>
<keyword evidence="4" id="KW-1185">Reference proteome</keyword>
<sequence>MKQDGYAPRAQLCDVSFLSGQYRLGSVSLVRDLGGAYNLNPLLQTERGKYVLRLYRPWVTQLRLSQQHQVKRLLAHAGFPVPLPLPAISGETILRNHDHLLELEPFIAHDGEADTWERNGIAFSLLGNLHAFLGTEATNIHLIDPVVSNYGTPEMLLAWTRQAAEESSQSPQQIKAQQTRQALSLYTEAMQMLITLQEQWDKTQEQLPRQLTHGDYGGGNLLFLHEQPVAMLDFDFMRIRKRVFELAYTLYWWLGKQGHIAAVSCWHRVKELLAFYNEATFMPLTVQEIRALPLEMARVPLYWIAETHLFPNPANEVIKHVEKITDAHWILEHASQLADLFVQAV</sequence>
<evidence type="ECO:0000313" key="4">
    <source>
        <dbReference type="Proteomes" id="UP000654345"/>
    </source>
</evidence>
<dbReference type="Gene3D" id="3.30.200.20">
    <property type="entry name" value="Phosphorylase Kinase, domain 1"/>
    <property type="match status" value="1"/>
</dbReference>
<dbReference type="Proteomes" id="UP000654345">
    <property type="component" value="Unassembled WGS sequence"/>
</dbReference>
<dbReference type="EMBL" id="BNJG01000002">
    <property type="protein sequence ID" value="GHO56225.1"/>
    <property type="molecule type" value="Genomic_DNA"/>
</dbReference>
<gene>
    <name evidence="3" type="ORF">KSB_47000</name>
</gene>
<dbReference type="PANTHER" id="PTHR21064">
    <property type="entry name" value="AMINOGLYCOSIDE PHOSPHOTRANSFERASE DOMAIN-CONTAINING PROTEIN-RELATED"/>
    <property type="match status" value="1"/>
</dbReference>
<dbReference type="RefSeq" id="WP_201372779.1">
    <property type="nucleotide sequence ID" value="NZ_BNJG01000002.1"/>
</dbReference>
<protein>
    <recommendedName>
        <fullName evidence="2">Aminoglycoside phosphotransferase domain-containing protein</fullName>
    </recommendedName>
</protein>
<evidence type="ECO:0000259" key="2">
    <source>
        <dbReference type="Pfam" id="PF01636"/>
    </source>
</evidence>
<comment type="similarity">
    <text evidence="1">Belongs to the pseudomonas-type ThrB family.</text>
</comment>
<reference evidence="3 4" key="1">
    <citation type="journal article" date="2021" name="Int. J. Syst. Evol. Microbiol.">
        <title>Reticulibacter mediterranei gen. nov., sp. nov., within the new family Reticulibacteraceae fam. nov., and Ktedonospora formicarum gen. nov., sp. nov., Ktedonobacter robiniae sp. nov., Dictyobacter formicarum sp. nov. and Dictyobacter arantiisoli sp. nov., belonging to the class Ktedonobacteria.</title>
        <authorList>
            <person name="Yabe S."/>
            <person name="Zheng Y."/>
            <person name="Wang C.M."/>
            <person name="Sakai Y."/>
            <person name="Abe K."/>
            <person name="Yokota A."/>
            <person name="Donadio S."/>
            <person name="Cavaletti L."/>
            <person name="Monciardini P."/>
        </authorList>
    </citation>
    <scope>NUCLEOTIDE SEQUENCE [LARGE SCALE GENOMIC DNA]</scope>
    <source>
        <strain evidence="3 4">SOSP1-30</strain>
    </source>
</reference>
<comment type="caution">
    <text evidence="3">The sequence shown here is derived from an EMBL/GenBank/DDBJ whole genome shotgun (WGS) entry which is preliminary data.</text>
</comment>
<evidence type="ECO:0000256" key="1">
    <source>
        <dbReference type="ARBA" id="ARBA00038240"/>
    </source>
</evidence>
<evidence type="ECO:0000313" key="3">
    <source>
        <dbReference type="EMBL" id="GHO56225.1"/>
    </source>
</evidence>
<dbReference type="InterPro" id="IPR011009">
    <property type="entry name" value="Kinase-like_dom_sf"/>
</dbReference>
<dbReference type="Gene3D" id="3.90.1200.10">
    <property type="match status" value="1"/>
</dbReference>
<dbReference type="InterPro" id="IPR050249">
    <property type="entry name" value="Pseudomonas-type_ThrB"/>
</dbReference>
<accession>A0ABQ3UUY2</accession>
<dbReference type="PANTHER" id="PTHR21064:SF6">
    <property type="entry name" value="AMINOGLYCOSIDE PHOSPHOTRANSFERASE DOMAIN-CONTAINING PROTEIN"/>
    <property type="match status" value="1"/>
</dbReference>
<name>A0ABQ3UUY2_9CHLR</name>
<dbReference type="Pfam" id="PF01636">
    <property type="entry name" value="APH"/>
    <property type="match status" value="1"/>
</dbReference>
<organism evidence="3 4">
    <name type="scientific">Ktedonobacter robiniae</name>
    <dbReference type="NCBI Taxonomy" id="2778365"/>
    <lineage>
        <taxon>Bacteria</taxon>
        <taxon>Bacillati</taxon>
        <taxon>Chloroflexota</taxon>
        <taxon>Ktedonobacteria</taxon>
        <taxon>Ktedonobacterales</taxon>
        <taxon>Ktedonobacteraceae</taxon>
        <taxon>Ktedonobacter</taxon>
    </lineage>
</organism>
<proteinExistence type="inferred from homology"/>